<evidence type="ECO:0000259" key="9">
    <source>
        <dbReference type="Pfam" id="PF03135"/>
    </source>
</evidence>
<proteinExistence type="inferred from homology"/>
<dbReference type="EMBL" id="QESZ01000025">
    <property type="protein sequence ID" value="PWD71054.1"/>
    <property type="molecule type" value="Genomic_DNA"/>
</dbReference>
<evidence type="ECO:0000256" key="3">
    <source>
        <dbReference type="ARBA" id="ARBA00022692"/>
    </source>
</evidence>
<dbReference type="InterPro" id="IPR043964">
    <property type="entry name" value="P-loop_TraG"/>
</dbReference>
<keyword evidence="4" id="KW-0547">Nucleotide-binding</keyword>
<evidence type="ECO:0000256" key="7">
    <source>
        <dbReference type="ARBA" id="ARBA00023136"/>
    </source>
</evidence>
<dbReference type="PANTHER" id="PTHR30121">
    <property type="entry name" value="UNCHARACTERIZED PROTEIN YJGR-RELATED"/>
    <property type="match status" value="1"/>
</dbReference>
<accession>A0AAX1C333</accession>
<keyword evidence="6 8" id="KW-1133">Transmembrane helix</keyword>
<dbReference type="Pfam" id="PF19044">
    <property type="entry name" value="P-loop_TraG"/>
    <property type="match status" value="1"/>
</dbReference>
<keyword evidence="3 8" id="KW-0812">Transmembrane</keyword>
<dbReference type="Pfam" id="PF03135">
    <property type="entry name" value="CagE_TrbE_VirB"/>
    <property type="match status" value="1"/>
</dbReference>
<dbReference type="GO" id="GO:0005524">
    <property type="term" value="F:ATP binding"/>
    <property type="evidence" value="ECO:0007669"/>
    <property type="project" value="UniProtKB-KW"/>
</dbReference>
<dbReference type="InterPro" id="IPR027417">
    <property type="entry name" value="P-loop_NTPase"/>
</dbReference>
<evidence type="ECO:0000256" key="8">
    <source>
        <dbReference type="SAM" id="Phobius"/>
    </source>
</evidence>
<dbReference type="AlphaFoldDB" id="A0AAX1C333"/>
<dbReference type="Gene3D" id="3.40.50.300">
    <property type="entry name" value="P-loop containing nucleotide triphosphate hydrolases"/>
    <property type="match status" value="1"/>
</dbReference>
<evidence type="ECO:0000256" key="6">
    <source>
        <dbReference type="ARBA" id="ARBA00022989"/>
    </source>
</evidence>
<dbReference type="InterPro" id="IPR007792">
    <property type="entry name" value="T4SS_VirB3/TrbD/AvhB"/>
</dbReference>
<dbReference type="PANTHER" id="PTHR30121:SF12">
    <property type="entry name" value="TYPE IV SECRETION SYSTEM PROTEIN CAGE"/>
    <property type="match status" value="1"/>
</dbReference>
<comment type="similarity">
    <text evidence="2">Belongs to the TrbE/VirB4 family.</text>
</comment>
<sequence>MTTLNKALTRPAAIMGIPLVPFVLVSGAIVLLSVYVSHYLALLLIPAWLEMRAKARADIHYFGLLWLAFKTRGRFATNRHFGATAMLANQYDAVDISEFTDKMKLNARITLDKYIPYSSHLHPHVIRNRHGDFVATWELGGTLFECEDEHHLTLMTSHLNNLIRSCEGLPVTFYIHRIRETYQDAFEATSGIPFSDEVATRYYRALNAKPLWRHRLFFTVCYAPFSALEKKAMKTQPAGKRQAALDQALKVMLEHHAALGSALSRYMATPLGTYEEKGRVYSSQLAFYHRLITGQWQPVAVTRSPFYLTLSTPDVFFTTDTAECQTVGGSRFFRSLEIKDYSPETATGLLDALLYAESEYVLTQSFTCMARDEAQHHIRLAEKRLNATDDDALMQDYPPELRRYGITRLLEVLPEPPTREARTNGLRIRLKQWAQGGEFGWIFDNAEDSFNIGESDNIGIDGTEFLDDDDIRGPITFYLLFRVTSLLDGRRLVMFMDEFWKWLADVEFSKFSLNMLKVIRKLNGIFIPATQSPDEIVRHPIAPAIIEQCSTQIFLANPKASRADYVEKMNVPDSVYDTVRHLDPGEHYMVIMKTPLHAGETRPFVALARMDLSGIGNLTKILSGSEDNLKRFDALYQEGMSPHDWKAAFLEQAI</sequence>
<comment type="caution">
    <text evidence="11">The sequence shown here is derived from an EMBL/GenBank/DDBJ whole genome shotgun (WGS) entry which is preliminary data.</text>
</comment>
<keyword evidence="5" id="KW-0067">ATP-binding</keyword>
<dbReference type="InterPro" id="IPR018145">
    <property type="entry name" value="CagE_TrbE_VirB_cntrl_dom"/>
</dbReference>
<evidence type="ECO:0000256" key="4">
    <source>
        <dbReference type="ARBA" id="ARBA00022741"/>
    </source>
</evidence>
<evidence type="ECO:0000259" key="10">
    <source>
        <dbReference type="Pfam" id="PF19044"/>
    </source>
</evidence>
<protein>
    <submittedName>
        <fullName evidence="11">ATPase</fullName>
    </submittedName>
</protein>
<evidence type="ECO:0000256" key="5">
    <source>
        <dbReference type="ARBA" id="ARBA00022840"/>
    </source>
</evidence>
<feature type="domain" description="CagE TrbE VirB component of type IV transporter system central" evidence="9">
    <location>
        <begin position="271"/>
        <end position="395"/>
    </location>
</feature>
<dbReference type="SUPFAM" id="SSF52540">
    <property type="entry name" value="P-loop containing nucleoside triphosphate hydrolases"/>
    <property type="match status" value="1"/>
</dbReference>
<dbReference type="Proteomes" id="UP000245055">
    <property type="component" value="Unassembled WGS sequence"/>
</dbReference>
<name>A0AAX1C333_9GAMM</name>
<keyword evidence="7 8" id="KW-0472">Membrane</keyword>
<evidence type="ECO:0000313" key="12">
    <source>
        <dbReference type="Proteomes" id="UP000245055"/>
    </source>
</evidence>
<dbReference type="RefSeq" id="WP_109105239.1">
    <property type="nucleotide sequence ID" value="NZ_QESZ01000025.1"/>
</dbReference>
<feature type="transmembrane region" description="Helical" evidence="8">
    <location>
        <begin position="12"/>
        <end position="36"/>
    </location>
</feature>
<evidence type="ECO:0000256" key="1">
    <source>
        <dbReference type="ARBA" id="ARBA00004370"/>
    </source>
</evidence>
<organism evidence="11 12">
    <name type="scientific">Dickeya dianthicola</name>
    <dbReference type="NCBI Taxonomy" id="204039"/>
    <lineage>
        <taxon>Bacteria</taxon>
        <taxon>Pseudomonadati</taxon>
        <taxon>Pseudomonadota</taxon>
        <taxon>Gammaproteobacteria</taxon>
        <taxon>Enterobacterales</taxon>
        <taxon>Pectobacteriaceae</taxon>
        <taxon>Dickeya</taxon>
    </lineage>
</organism>
<feature type="domain" description="TraG P-loop" evidence="10">
    <location>
        <begin position="426"/>
        <end position="559"/>
    </location>
</feature>
<dbReference type="GO" id="GO:0016020">
    <property type="term" value="C:membrane"/>
    <property type="evidence" value="ECO:0007669"/>
    <property type="project" value="UniProtKB-SubCell"/>
</dbReference>
<evidence type="ECO:0000313" key="11">
    <source>
        <dbReference type="EMBL" id="PWD71054.1"/>
    </source>
</evidence>
<dbReference type="InterPro" id="IPR051162">
    <property type="entry name" value="T4SS_component"/>
</dbReference>
<evidence type="ECO:0000256" key="2">
    <source>
        <dbReference type="ARBA" id="ARBA00006512"/>
    </source>
</evidence>
<dbReference type="Pfam" id="PF05101">
    <property type="entry name" value="VirB3"/>
    <property type="match status" value="1"/>
</dbReference>
<comment type="subcellular location">
    <subcellularLocation>
        <location evidence="1">Membrane</location>
    </subcellularLocation>
</comment>
<gene>
    <name evidence="11" type="ORF">DF213_16625</name>
</gene>
<reference evidence="11 12" key="1">
    <citation type="submission" date="2018-05" db="EMBL/GenBank/DDBJ databases">
        <title>Genomic diversity of pathogens causing Blackleg of Potato in Pakistan.</title>
        <authorList>
            <person name="Sarfraz S."/>
            <person name="Riaz K."/>
            <person name="Oulghazi S."/>
            <person name="Cigna J."/>
            <person name="Sahi S.T."/>
            <person name="Khan S.H."/>
            <person name="Hameed A."/>
            <person name="Faure D."/>
        </authorList>
    </citation>
    <scope>NUCLEOTIDE SEQUENCE [LARGE SCALE GENOMIC DNA]</scope>
    <source>
        <strain evidence="11 12">SS70</strain>
    </source>
</reference>